<dbReference type="PANTHER" id="PTHR45713">
    <property type="entry name" value="FTP DOMAIN-CONTAINING PROTEIN"/>
    <property type="match status" value="1"/>
</dbReference>
<dbReference type="GO" id="GO:0046872">
    <property type="term" value="F:metal ion binding"/>
    <property type="evidence" value="ECO:0007669"/>
    <property type="project" value="UniProtKB-KW"/>
</dbReference>
<dbReference type="InterPro" id="IPR006585">
    <property type="entry name" value="FTP1"/>
</dbReference>
<dbReference type="AlphaFoldDB" id="A0A8B6FHK9"/>
<keyword evidence="4" id="KW-0479">Metal-binding</keyword>
<dbReference type="InterPro" id="IPR051941">
    <property type="entry name" value="BG_Antigen-Binding_Lectin"/>
</dbReference>
<sequence length="238" mass="27062">QNIALGKQTKQSADKRQKGSYLAVDGSTNDQIGNRCTHTEQEFNSWWSVDLGAIYLISHVIIWGRKDCCIERLSSFTIDAIMPVKPRKCGPYQFGNWTDFFMGDISECHYQNEKVDFLNATCQQNTVGQFVRIQLEKTDYLSLCEVEIFGRQLPSEYIGGKGSYKCGSSGHRIEGDFLETAFARSIIECVYLCSVRHECYASNYNKATQECQQHVAEKKSNPLTNMIQDPDWDVFGSL</sequence>
<evidence type="ECO:0000256" key="3">
    <source>
        <dbReference type="ARBA" id="ARBA00011233"/>
    </source>
</evidence>
<reference evidence="9" key="1">
    <citation type="submission" date="2018-11" db="EMBL/GenBank/DDBJ databases">
        <authorList>
            <person name="Alioto T."/>
            <person name="Alioto T."/>
        </authorList>
    </citation>
    <scope>NUCLEOTIDE SEQUENCE</scope>
</reference>
<feature type="domain" description="Fucolectin tachylectin-4 pentraxin-1" evidence="8">
    <location>
        <begin position="1"/>
        <end position="156"/>
    </location>
</feature>
<dbReference type="OrthoDB" id="8068875at2759"/>
<dbReference type="SMART" id="SM00607">
    <property type="entry name" value="FTP"/>
    <property type="match status" value="1"/>
</dbReference>
<evidence type="ECO:0000313" key="10">
    <source>
        <dbReference type="Proteomes" id="UP000596742"/>
    </source>
</evidence>
<evidence type="ECO:0000256" key="6">
    <source>
        <dbReference type="ARBA" id="ARBA00022837"/>
    </source>
</evidence>
<evidence type="ECO:0000256" key="2">
    <source>
        <dbReference type="ARBA" id="ARBA00010147"/>
    </source>
</evidence>
<dbReference type="Pfam" id="PF00024">
    <property type="entry name" value="PAN_1"/>
    <property type="match status" value="1"/>
</dbReference>
<comment type="similarity">
    <text evidence="2">Belongs to the fucolectin family.</text>
</comment>
<dbReference type="Pfam" id="PF22633">
    <property type="entry name" value="F5_F8_type_C_2"/>
    <property type="match status" value="1"/>
</dbReference>
<keyword evidence="5" id="KW-0430">Lectin</keyword>
<dbReference type="Gene3D" id="2.60.120.260">
    <property type="entry name" value="Galactose-binding domain-like"/>
    <property type="match status" value="1"/>
</dbReference>
<dbReference type="SUPFAM" id="SSF57414">
    <property type="entry name" value="Hairpin loop containing domain-like"/>
    <property type="match status" value="1"/>
</dbReference>
<dbReference type="InterPro" id="IPR008979">
    <property type="entry name" value="Galactose-bd-like_sf"/>
</dbReference>
<evidence type="ECO:0000256" key="7">
    <source>
        <dbReference type="ARBA" id="ARBA00023157"/>
    </source>
</evidence>
<dbReference type="InterPro" id="IPR003609">
    <property type="entry name" value="Pan_app"/>
</dbReference>
<dbReference type="PANTHER" id="PTHR45713:SF15">
    <property type="entry name" value="F5_8 TYPE C DOMAIN-CONTAINING PROTEIN"/>
    <property type="match status" value="1"/>
</dbReference>
<evidence type="ECO:0000313" key="9">
    <source>
        <dbReference type="EMBL" id="VDI49344.1"/>
    </source>
</evidence>
<gene>
    <name evidence="9" type="ORF">MGAL_10B059004</name>
</gene>
<organism evidence="9 10">
    <name type="scientific">Mytilus galloprovincialis</name>
    <name type="common">Mediterranean mussel</name>
    <dbReference type="NCBI Taxonomy" id="29158"/>
    <lineage>
        <taxon>Eukaryota</taxon>
        <taxon>Metazoa</taxon>
        <taxon>Spiralia</taxon>
        <taxon>Lophotrochozoa</taxon>
        <taxon>Mollusca</taxon>
        <taxon>Bivalvia</taxon>
        <taxon>Autobranchia</taxon>
        <taxon>Pteriomorphia</taxon>
        <taxon>Mytilida</taxon>
        <taxon>Mytiloidea</taxon>
        <taxon>Mytilidae</taxon>
        <taxon>Mytilinae</taxon>
        <taxon>Mytilus</taxon>
    </lineage>
</organism>
<dbReference type="SUPFAM" id="SSF49785">
    <property type="entry name" value="Galactose-binding domain-like"/>
    <property type="match status" value="1"/>
</dbReference>
<comment type="subunit">
    <text evidence="3">Homotrimer.</text>
</comment>
<feature type="non-terminal residue" evidence="9">
    <location>
        <position position="238"/>
    </location>
</feature>
<dbReference type="EMBL" id="UYJE01006824">
    <property type="protein sequence ID" value="VDI49344.1"/>
    <property type="molecule type" value="Genomic_DNA"/>
</dbReference>
<dbReference type="GO" id="GO:0010185">
    <property type="term" value="P:regulation of cellular defense response"/>
    <property type="evidence" value="ECO:0007669"/>
    <property type="project" value="UniProtKB-ARBA"/>
</dbReference>
<name>A0A8B6FHK9_MYTGA</name>
<evidence type="ECO:0000256" key="1">
    <source>
        <dbReference type="ARBA" id="ARBA00002219"/>
    </source>
</evidence>
<comment type="caution">
    <text evidence="9">The sequence shown here is derived from an EMBL/GenBank/DDBJ whole genome shotgun (WGS) entry which is preliminary data.</text>
</comment>
<protein>
    <recommendedName>
        <fullName evidence="8">Fucolectin tachylectin-4 pentraxin-1 domain-containing protein</fullName>
    </recommendedName>
</protein>
<dbReference type="Proteomes" id="UP000596742">
    <property type="component" value="Unassembled WGS sequence"/>
</dbReference>
<proteinExistence type="inferred from homology"/>
<dbReference type="GO" id="GO:0001868">
    <property type="term" value="P:regulation of complement activation, lectin pathway"/>
    <property type="evidence" value="ECO:0007669"/>
    <property type="project" value="UniProtKB-ARBA"/>
</dbReference>
<evidence type="ECO:0000259" key="8">
    <source>
        <dbReference type="SMART" id="SM00607"/>
    </source>
</evidence>
<comment type="function">
    <text evidence="1">Acts as a defensive agent. Recognizes blood group fucosylated oligosaccharides including A, B, H and Lewis B-type antigens. Does not recognize Lewis A antigen and has low affinity for monovalent haptens.</text>
</comment>
<evidence type="ECO:0000256" key="5">
    <source>
        <dbReference type="ARBA" id="ARBA00022734"/>
    </source>
</evidence>
<evidence type="ECO:0000256" key="4">
    <source>
        <dbReference type="ARBA" id="ARBA00022723"/>
    </source>
</evidence>
<dbReference type="GO" id="GO:0042806">
    <property type="term" value="F:fucose binding"/>
    <property type="evidence" value="ECO:0007669"/>
    <property type="project" value="UniProtKB-ARBA"/>
</dbReference>
<accession>A0A8B6FHK9</accession>
<keyword evidence="6" id="KW-0106">Calcium</keyword>
<keyword evidence="10" id="KW-1185">Reference proteome</keyword>
<keyword evidence="7" id="KW-1015">Disulfide bond</keyword>